<evidence type="ECO:0000313" key="10">
    <source>
        <dbReference type="Proteomes" id="UP000199274"/>
    </source>
</evidence>
<protein>
    <submittedName>
        <fullName evidence="9">SusD family protein</fullName>
    </submittedName>
</protein>
<evidence type="ECO:0000256" key="2">
    <source>
        <dbReference type="ARBA" id="ARBA00006275"/>
    </source>
</evidence>
<organism evidence="9 10">
    <name type="scientific">Flavobacterium omnivorum</name>
    <dbReference type="NCBI Taxonomy" id="178355"/>
    <lineage>
        <taxon>Bacteria</taxon>
        <taxon>Pseudomonadati</taxon>
        <taxon>Bacteroidota</taxon>
        <taxon>Flavobacteriia</taxon>
        <taxon>Flavobacteriales</taxon>
        <taxon>Flavobacteriaceae</taxon>
        <taxon>Flavobacterium</taxon>
    </lineage>
</organism>
<keyword evidence="4" id="KW-0472">Membrane</keyword>
<dbReference type="CDD" id="cd08977">
    <property type="entry name" value="SusD"/>
    <property type="match status" value="1"/>
</dbReference>
<evidence type="ECO:0000256" key="3">
    <source>
        <dbReference type="ARBA" id="ARBA00022729"/>
    </source>
</evidence>
<dbReference type="SUPFAM" id="SSF48452">
    <property type="entry name" value="TPR-like"/>
    <property type="match status" value="1"/>
</dbReference>
<keyword evidence="5" id="KW-0998">Cell outer membrane</keyword>
<dbReference type="PROSITE" id="PS51257">
    <property type="entry name" value="PROKAR_LIPOPROTEIN"/>
    <property type="match status" value="1"/>
</dbReference>
<dbReference type="Pfam" id="PF14322">
    <property type="entry name" value="SusD-like_3"/>
    <property type="match status" value="1"/>
</dbReference>
<reference evidence="10" key="1">
    <citation type="submission" date="2016-10" db="EMBL/GenBank/DDBJ databases">
        <authorList>
            <person name="Varghese N."/>
            <person name="Submissions S."/>
        </authorList>
    </citation>
    <scope>NUCLEOTIDE SEQUENCE [LARGE SCALE GENOMIC DNA]</scope>
    <source>
        <strain evidence="10">CGMCC 1.2747</strain>
    </source>
</reference>
<dbReference type="InterPro" id="IPR012944">
    <property type="entry name" value="SusD_RagB_dom"/>
</dbReference>
<dbReference type="GO" id="GO:0009279">
    <property type="term" value="C:cell outer membrane"/>
    <property type="evidence" value="ECO:0007669"/>
    <property type="project" value="UniProtKB-SubCell"/>
</dbReference>
<dbReference type="Gene3D" id="1.25.40.390">
    <property type="match status" value="1"/>
</dbReference>
<dbReference type="Pfam" id="PF07980">
    <property type="entry name" value="SusD_RagB"/>
    <property type="match status" value="1"/>
</dbReference>
<evidence type="ECO:0000256" key="5">
    <source>
        <dbReference type="ARBA" id="ARBA00023237"/>
    </source>
</evidence>
<gene>
    <name evidence="9" type="ORF">SAMN04488062_12046</name>
</gene>
<proteinExistence type="inferred from homology"/>
<dbReference type="EMBL" id="FNDB01000020">
    <property type="protein sequence ID" value="SDI02421.1"/>
    <property type="molecule type" value="Genomic_DNA"/>
</dbReference>
<evidence type="ECO:0000256" key="4">
    <source>
        <dbReference type="ARBA" id="ARBA00023136"/>
    </source>
</evidence>
<dbReference type="InterPro" id="IPR011990">
    <property type="entry name" value="TPR-like_helical_dom_sf"/>
</dbReference>
<comment type="similarity">
    <text evidence="2">Belongs to the SusD family.</text>
</comment>
<dbReference type="Proteomes" id="UP000199274">
    <property type="component" value="Unassembled WGS sequence"/>
</dbReference>
<sequence>MRTIISFIKKGLLPIMCLMLLFSSCDNFVDVELPNSQLTAPTVFEDMATANAALTSIYSKMRDNGLLSGSPAGLSHQLGNYCDELDFYGSPQTSTDYFYTNSLSAVESSMKNLWTNTYNQIYDANAVVYGAENSILLSTANRNQLKGEALFIRALLHFYLANLYGDVPYITTTDYALNSTVSRMPVATVYSAVKADLIVALDLLPESYVSPNRVRPNKYTVRALLARLNLYQGSWDEASNDASAVINVIDLYALEPNIDAVFLKDSPSTIWQFSPALSDTNTEEGSTFLFTSGPPPMSALTTDLVNSFLPSDLRRTHWIGVITDGVSTWYYPNKYKNTLTEGGSMEHSIVFRLEEQYLIRAEARAHQGDLIGAKEDLNRVRTRAGLADTAAVTAQEIIAAVLQERRFELFTEHGHRFFDLKRTNNLTTVLSSVKPGWNDDDKLLPLPASELLLNPNLNPQNPGY</sequence>
<evidence type="ECO:0000259" key="8">
    <source>
        <dbReference type="Pfam" id="PF14322"/>
    </source>
</evidence>
<dbReference type="InterPro" id="IPR033985">
    <property type="entry name" value="SusD-like_N"/>
</dbReference>
<keyword evidence="10" id="KW-1185">Reference proteome</keyword>
<dbReference type="AlphaFoldDB" id="A0A1G8H7B3"/>
<evidence type="ECO:0000256" key="1">
    <source>
        <dbReference type="ARBA" id="ARBA00004442"/>
    </source>
</evidence>
<feature type="signal peptide" evidence="6">
    <location>
        <begin position="1"/>
        <end position="29"/>
    </location>
</feature>
<dbReference type="RefSeq" id="WP_245705122.1">
    <property type="nucleotide sequence ID" value="NZ_FNDB01000020.1"/>
</dbReference>
<accession>A0A1G8H7B3</accession>
<evidence type="ECO:0000256" key="6">
    <source>
        <dbReference type="SAM" id="SignalP"/>
    </source>
</evidence>
<feature type="domain" description="SusD-like N-terminal" evidence="8">
    <location>
        <begin position="51"/>
        <end position="230"/>
    </location>
</feature>
<feature type="chain" id="PRO_5011770083" evidence="6">
    <location>
        <begin position="30"/>
        <end position="464"/>
    </location>
</feature>
<name>A0A1G8H7B3_9FLAO</name>
<comment type="subcellular location">
    <subcellularLocation>
        <location evidence="1">Cell outer membrane</location>
    </subcellularLocation>
</comment>
<keyword evidence="3 6" id="KW-0732">Signal</keyword>
<evidence type="ECO:0000313" key="9">
    <source>
        <dbReference type="EMBL" id="SDI02421.1"/>
    </source>
</evidence>
<feature type="domain" description="RagB/SusD" evidence="7">
    <location>
        <begin position="322"/>
        <end position="464"/>
    </location>
</feature>
<dbReference type="STRING" id="178355.SAMN04488062_12046"/>
<evidence type="ECO:0000259" key="7">
    <source>
        <dbReference type="Pfam" id="PF07980"/>
    </source>
</evidence>